<organism evidence="1">
    <name type="scientific">bioreactor metagenome</name>
    <dbReference type="NCBI Taxonomy" id="1076179"/>
    <lineage>
        <taxon>unclassified sequences</taxon>
        <taxon>metagenomes</taxon>
        <taxon>ecological metagenomes</taxon>
    </lineage>
</organism>
<protein>
    <submittedName>
        <fullName evidence="1">Uncharacterized protein</fullName>
    </submittedName>
</protein>
<dbReference type="AlphaFoldDB" id="A0A645DP82"/>
<accession>A0A645DP82</accession>
<evidence type="ECO:0000313" key="1">
    <source>
        <dbReference type="EMBL" id="MPM90352.1"/>
    </source>
</evidence>
<gene>
    <name evidence="1" type="ORF">SDC9_137473</name>
</gene>
<comment type="caution">
    <text evidence="1">The sequence shown here is derived from an EMBL/GenBank/DDBJ whole genome shotgun (WGS) entry which is preliminary data.</text>
</comment>
<reference evidence="1" key="1">
    <citation type="submission" date="2019-08" db="EMBL/GenBank/DDBJ databases">
        <authorList>
            <person name="Kucharzyk K."/>
            <person name="Murdoch R.W."/>
            <person name="Higgins S."/>
            <person name="Loffler F."/>
        </authorList>
    </citation>
    <scope>NUCLEOTIDE SEQUENCE</scope>
</reference>
<dbReference type="EMBL" id="VSSQ01037620">
    <property type="protein sequence ID" value="MPM90352.1"/>
    <property type="molecule type" value="Genomic_DNA"/>
</dbReference>
<proteinExistence type="predicted"/>
<name>A0A645DP82_9ZZZZ</name>
<sequence length="220" mass="24886">MGEHRLAAGEVLDRDRPVFAHLHEAVDQDERETVRNDIEHRADFLVVARRAVEFIEQLRHRGRRALRTHSEHETRFAGDADAVDHRAGNHGFGGVHRLHRDLDFGPVAGNLGIAELGLFQLPQVNVVVAGGVEFGTHRQFAELLHRFDLKHAGHDRLSGKVPLKKGLVHAEILDGNEFVLSNHLNPIEHQQRAALRENGLNRAQIQNFTDFKHDQISFLL</sequence>